<accession>A0AAW0BAY6</accession>
<feature type="compositionally biased region" description="Polar residues" evidence="1">
    <location>
        <begin position="97"/>
        <end position="106"/>
    </location>
</feature>
<gene>
    <name evidence="2" type="ORF">VNI00_016770</name>
</gene>
<evidence type="ECO:0000256" key="1">
    <source>
        <dbReference type="SAM" id="MobiDB-lite"/>
    </source>
</evidence>
<reference evidence="2 3" key="1">
    <citation type="submission" date="2024-01" db="EMBL/GenBank/DDBJ databases">
        <title>A draft genome for a cacao thread blight-causing isolate of Paramarasmius palmivorus.</title>
        <authorList>
            <person name="Baruah I.K."/>
            <person name="Bukari Y."/>
            <person name="Amoako-Attah I."/>
            <person name="Meinhardt L.W."/>
            <person name="Bailey B.A."/>
            <person name="Cohen S.P."/>
        </authorList>
    </citation>
    <scope>NUCLEOTIDE SEQUENCE [LARGE SCALE GENOMIC DNA]</scope>
    <source>
        <strain evidence="2 3">GH-12</strain>
    </source>
</reference>
<feature type="region of interest" description="Disordered" evidence="1">
    <location>
        <begin position="203"/>
        <end position="225"/>
    </location>
</feature>
<evidence type="ECO:0000313" key="2">
    <source>
        <dbReference type="EMBL" id="KAK7023412.1"/>
    </source>
</evidence>
<dbReference type="Proteomes" id="UP001383192">
    <property type="component" value="Unassembled WGS sequence"/>
</dbReference>
<feature type="region of interest" description="Disordered" evidence="1">
    <location>
        <begin position="77"/>
        <end position="106"/>
    </location>
</feature>
<feature type="compositionally biased region" description="Polar residues" evidence="1">
    <location>
        <begin position="154"/>
        <end position="170"/>
    </location>
</feature>
<organism evidence="2 3">
    <name type="scientific">Paramarasmius palmivorus</name>
    <dbReference type="NCBI Taxonomy" id="297713"/>
    <lineage>
        <taxon>Eukaryota</taxon>
        <taxon>Fungi</taxon>
        <taxon>Dikarya</taxon>
        <taxon>Basidiomycota</taxon>
        <taxon>Agaricomycotina</taxon>
        <taxon>Agaricomycetes</taxon>
        <taxon>Agaricomycetidae</taxon>
        <taxon>Agaricales</taxon>
        <taxon>Marasmiineae</taxon>
        <taxon>Marasmiaceae</taxon>
        <taxon>Paramarasmius</taxon>
    </lineage>
</organism>
<evidence type="ECO:0000313" key="3">
    <source>
        <dbReference type="Proteomes" id="UP001383192"/>
    </source>
</evidence>
<keyword evidence="3" id="KW-1185">Reference proteome</keyword>
<name>A0AAW0BAY6_9AGAR</name>
<protein>
    <submittedName>
        <fullName evidence="2">Uncharacterized protein</fullName>
    </submittedName>
</protein>
<comment type="caution">
    <text evidence="2">The sequence shown here is derived from an EMBL/GenBank/DDBJ whole genome shotgun (WGS) entry which is preliminary data.</text>
</comment>
<proteinExistence type="predicted"/>
<dbReference type="AlphaFoldDB" id="A0AAW0BAY6"/>
<feature type="region of interest" description="Disordered" evidence="1">
    <location>
        <begin position="151"/>
        <end position="170"/>
    </location>
</feature>
<sequence length="373" mass="40804">MQPLFSDTEGTPLEIQNDFIRKEASHLREYLSRVHWHSGSVRYHQDRVNYHLERVDCAITEAEEALGRLLNHLSACSPGDASDSERRESFATAVSRPPSTETTYTDESYDNMVRTVSLTPEGHVQPSPPIEFEATTNQHLDKGVQTAPVVAGNRTHSASPSTRSNESLIQTFSRSSPLHPFSYSASRSKRSPAQEASRLVGFASSMSEPGAPTTKSPKKASAQPVSAVPISAASVNLSPSKSKGKAKETGKVYLVLNGKGNVHQVHLEQSKAKAAKATGTSVLTFDDYNEAQMALNGCIQSKLVQYLGDPAYQTMWFAVLKGNKPTVCQSDALLKSIGRDHLKHMKETDIVPAPDEDEANLIYEDNMGLYEDD</sequence>
<dbReference type="EMBL" id="JAYKXP010000140">
    <property type="protein sequence ID" value="KAK7023412.1"/>
    <property type="molecule type" value="Genomic_DNA"/>
</dbReference>